<organism evidence="8 9">
    <name type="scientific">Paralvinella palmiformis</name>
    <dbReference type="NCBI Taxonomy" id="53620"/>
    <lineage>
        <taxon>Eukaryota</taxon>
        <taxon>Metazoa</taxon>
        <taxon>Spiralia</taxon>
        <taxon>Lophotrochozoa</taxon>
        <taxon>Annelida</taxon>
        <taxon>Polychaeta</taxon>
        <taxon>Sedentaria</taxon>
        <taxon>Canalipalpata</taxon>
        <taxon>Terebellida</taxon>
        <taxon>Terebelliformia</taxon>
        <taxon>Alvinellidae</taxon>
        <taxon>Paralvinella</taxon>
    </lineage>
</organism>
<dbReference type="InterPro" id="IPR050310">
    <property type="entry name" value="VPS10-sortilin"/>
</dbReference>
<evidence type="ECO:0000256" key="5">
    <source>
        <dbReference type="SAM" id="MobiDB-lite"/>
    </source>
</evidence>
<sequence length="915" mass="103703">MAMDRIGSIILYLICLYYSSWPVKSYQVDSAQLEIDVIRMQQQSVLTNVEHYTKKYSTKGRSRRDLGSKDETCQSQEQRFLQELKTVKDEFSHVHYFNETKGNMALLWVNNRVLIAVSEEKVGFDSRINAEPSNLYRSDEGGKVFEDITDNIDNGNTVKIKKNNGLQKNGNQIFLVLHGPNYGETVLMMSSDVCQTFRKSIMPFTFNGALSFHKKNPTYILAYDEVAMVLYLSTDSGISWKKIREKVVTFRWSAWEGDPEYTIYISADPQMMEKFPYVFPSGNTILEKSADAGQNWKTIHERILSFGLQGKFLYASVKAALQGERYMEVSTDGGVMWDEVQLPTITEDRFYSILDMSEGQIFMHVDEPGDTGVGTIFTSDDSGIIFSESLDRHLFPNFEDLTDFYKVKSMTGVYIASQLDADASIHTVITRDRGAEWSRIKRPQGIPCVDEKKECYLQIHYKYSVARGVKAPPPKSVTSAVGIIIVHGHVATSLQISDPDMYISTDGGYTWKLALKGPHYNEIADQGGLLVAIEESEKPKTIKFSTDEGSCWHEYTFTDDDFMFTGLLTEPGNKAMSVAIWGYGHDDKKWRVYVIDFEKVIKVKCEICFCYSLSNLLLLFLVMCLNGHARELLEKKKTEICPCTRADYDCDYGYKRKPNSDLCVIEDVFKTNKFDICKRGKLEEIIYVGYRKIPGDVCSSENGFHPKTDTVVNLKETCKNGDRTIIGKEEGINLSHPMESTRKGRAVLVLIILSVFAVVLVLTVFLVKKYRNIRQRKLVYRYTMLNHGDTQSDDVENELGTHTSLYEDSSDEETPQTSQLLAKSTTSGTQYTSSQPAVLTSNGSITNSSSPQLPPQTKAEVKSYHDDSDETMISVYLIWTCLNEELCQVHISHGDHPRRDKTADTKTDDCDVVAC</sequence>
<evidence type="ECO:0000313" key="8">
    <source>
        <dbReference type="EMBL" id="KAK2162061.1"/>
    </source>
</evidence>
<feature type="domain" description="VPS10" evidence="7">
    <location>
        <begin position="128"/>
        <end position="721"/>
    </location>
</feature>
<dbReference type="GO" id="GO:0006895">
    <property type="term" value="P:Golgi to endosome transport"/>
    <property type="evidence" value="ECO:0007669"/>
    <property type="project" value="TreeGrafter"/>
</dbReference>
<feature type="transmembrane region" description="Helical" evidence="6">
    <location>
        <begin position="746"/>
        <end position="767"/>
    </location>
</feature>
<dbReference type="GO" id="GO:0006897">
    <property type="term" value="P:endocytosis"/>
    <property type="evidence" value="ECO:0007669"/>
    <property type="project" value="TreeGrafter"/>
</dbReference>
<keyword evidence="6" id="KW-0812">Transmembrane</keyword>
<dbReference type="Proteomes" id="UP001208570">
    <property type="component" value="Unassembled WGS sequence"/>
</dbReference>
<evidence type="ECO:0000313" key="9">
    <source>
        <dbReference type="Proteomes" id="UP001208570"/>
    </source>
</evidence>
<evidence type="ECO:0000256" key="3">
    <source>
        <dbReference type="ARBA" id="ARBA00023136"/>
    </source>
</evidence>
<dbReference type="Gene3D" id="2.130.10.10">
    <property type="entry name" value="YVTN repeat-like/Quinoprotein amine dehydrogenase"/>
    <property type="match status" value="2"/>
</dbReference>
<dbReference type="PANTHER" id="PTHR12106">
    <property type="entry name" value="SORTILIN RELATED"/>
    <property type="match status" value="1"/>
</dbReference>
<keyword evidence="3 6" id="KW-0472">Membrane</keyword>
<evidence type="ECO:0000256" key="4">
    <source>
        <dbReference type="ARBA" id="ARBA00023180"/>
    </source>
</evidence>
<evidence type="ECO:0000256" key="1">
    <source>
        <dbReference type="ARBA" id="ARBA00004370"/>
    </source>
</evidence>
<reference evidence="8" key="1">
    <citation type="journal article" date="2023" name="Mol. Biol. Evol.">
        <title>Third-Generation Sequencing Reveals the Adaptive Role of the Epigenome in Three Deep-Sea Polychaetes.</title>
        <authorList>
            <person name="Perez M."/>
            <person name="Aroh O."/>
            <person name="Sun Y."/>
            <person name="Lan Y."/>
            <person name="Juniper S.K."/>
            <person name="Young C.R."/>
            <person name="Angers B."/>
            <person name="Qian P.Y."/>
        </authorList>
    </citation>
    <scope>NUCLEOTIDE SEQUENCE</scope>
    <source>
        <strain evidence="8">P08H-3</strain>
    </source>
</reference>
<feature type="compositionally biased region" description="Polar residues" evidence="5">
    <location>
        <begin position="836"/>
        <end position="851"/>
    </location>
</feature>
<dbReference type="GO" id="GO:0005829">
    <property type="term" value="C:cytosol"/>
    <property type="evidence" value="ECO:0007669"/>
    <property type="project" value="GOC"/>
</dbReference>
<dbReference type="InterPro" id="IPR031777">
    <property type="entry name" value="Sortilin_C"/>
</dbReference>
<feature type="compositionally biased region" description="Low complexity" evidence="5">
    <location>
        <begin position="824"/>
        <end position="835"/>
    </location>
</feature>
<dbReference type="EMBL" id="JAODUP010000105">
    <property type="protein sequence ID" value="KAK2162061.1"/>
    <property type="molecule type" value="Genomic_DNA"/>
</dbReference>
<dbReference type="Gene3D" id="3.30.60.270">
    <property type="match status" value="1"/>
</dbReference>
<dbReference type="PANTHER" id="PTHR12106:SF23">
    <property type="entry name" value="SORTILIN"/>
    <property type="match status" value="1"/>
</dbReference>
<keyword evidence="9" id="KW-1185">Reference proteome</keyword>
<name>A0AAD9JZF0_9ANNE</name>
<keyword evidence="4" id="KW-0325">Glycoprotein</keyword>
<dbReference type="SMART" id="SM00602">
    <property type="entry name" value="VPS10"/>
    <property type="match status" value="1"/>
</dbReference>
<dbReference type="GO" id="GO:0016050">
    <property type="term" value="P:vesicle organization"/>
    <property type="evidence" value="ECO:0007669"/>
    <property type="project" value="TreeGrafter"/>
</dbReference>
<evidence type="ECO:0000256" key="2">
    <source>
        <dbReference type="ARBA" id="ARBA00022737"/>
    </source>
</evidence>
<feature type="region of interest" description="Disordered" evidence="5">
    <location>
        <begin position="805"/>
        <end position="865"/>
    </location>
</feature>
<dbReference type="Pfam" id="PF15902">
    <property type="entry name" value="Sortilin-Vps10"/>
    <property type="match status" value="1"/>
</dbReference>
<dbReference type="InterPro" id="IPR006581">
    <property type="entry name" value="VPS10"/>
</dbReference>
<keyword evidence="6" id="KW-1133">Transmembrane helix</keyword>
<comment type="subcellular location">
    <subcellularLocation>
        <location evidence="1">Membrane</location>
    </subcellularLocation>
</comment>
<proteinExistence type="predicted"/>
<dbReference type="InterPro" id="IPR031778">
    <property type="entry name" value="Sortilin_N"/>
</dbReference>
<dbReference type="Pfam" id="PF15901">
    <property type="entry name" value="Sortilin_C"/>
    <property type="match status" value="1"/>
</dbReference>
<evidence type="ECO:0000256" key="6">
    <source>
        <dbReference type="SAM" id="Phobius"/>
    </source>
</evidence>
<dbReference type="SUPFAM" id="SSF110296">
    <property type="entry name" value="Oligoxyloglucan reducing end-specific cellobiohydrolase"/>
    <property type="match status" value="1"/>
</dbReference>
<gene>
    <name evidence="8" type="ORF">LSH36_105g05007</name>
</gene>
<comment type="caution">
    <text evidence="8">The sequence shown here is derived from an EMBL/GenBank/DDBJ whole genome shotgun (WGS) entry which is preliminary data.</text>
</comment>
<accession>A0AAD9JZF0</accession>
<keyword evidence="2" id="KW-0677">Repeat</keyword>
<dbReference type="GO" id="GO:0016020">
    <property type="term" value="C:membrane"/>
    <property type="evidence" value="ECO:0007669"/>
    <property type="project" value="UniProtKB-SubCell"/>
</dbReference>
<dbReference type="GO" id="GO:0005794">
    <property type="term" value="C:Golgi apparatus"/>
    <property type="evidence" value="ECO:0007669"/>
    <property type="project" value="TreeGrafter"/>
</dbReference>
<dbReference type="AlphaFoldDB" id="A0AAD9JZF0"/>
<dbReference type="InterPro" id="IPR015943">
    <property type="entry name" value="WD40/YVTN_repeat-like_dom_sf"/>
</dbReference>
<evidence type="ECO:0000259" key="7">
    <source>
        <dbReference type="SMART" id="SM00602"/>
    </source>
</evidence>
<protein>
    <recommendedName>
        <fullName evidence="7">VPS10 domain-containing protein</fullName>
    </recommendedName>
</protein>